<evidence type="ECO:0000313" key="4">
    <source>
        <dbReference type="Proteomes" id="UP000032141"/>
    </source>
</evidence>
<accession>A0A0D3CJI4</accession>
<keyword evidence="4" id="KW-1185">Reference proteome</keyword>
<feature type="region of interest" description="Disordered" evidence="1">
    <location>
        <begin position="286"/>
        <end position="317"/>
    </location>
</feature>
<evidence type="ECO:0000259" key="2">
    <source>
        <dbReference type="Pfam" id="PF03732"/>
    </source>
</evidence>
<feature type="compositionally biased region" description="Low complexity" evidence="1">
    <location>
        <begin position="82"/>
        <end position="109"/>
    </location>
</feature>
<dbReference type="STRING" id="109376.A0A0D3CJI4"/>
<dbReference type="CDD" id="cd00303">
    <property type="entry name" value="retropepsin_like"/>
    <property type="match status" value="1"/>
</dbReference>
<reference evidence="3" key="2">
    <citation type="submission" date="2015-03" db="UniProtKB">
        <authorList>
            <consortium name="EnsemblPlants"/>
        </authorList>
    </citation>
    <scope>IDENTIFICATION</scope>
</reference>
<evidence type="ECO:0000313" key="3">
    <source>
        <dbReference type="EnsemblPlants" id="Bo5g123770.1"/>
    </source>
</evidence>
<dbReference type="HOGENOM" id="CLU_018037_2_1_1"/>
<dbReference type="Gramene" id="Bo5g123770.1">
    <property type="protein sequence ID" value="Bo5g123770.1"/>
    <property type="gene ID" value="Bo5g123770"/>
</dbReference>
<organism evidence="3 4">
    <name type="scientific">Brassica oleracea var. oleracea</name>
    <dbReference type="NCBI Taxonomy" id="109376"/>
    <lineage>
        <taxon>Eukaryota</taxon>
        <taxon>Viridiplantae</taxon>
        <taxon>Streptophyta</taxon>
        <taxon>Embryophyta</taxon>
        <taxon>Tracheophyta</taxon>
        <taxon>Spermatophyta</taxon>
        <taxon>Magnoliopsida</taxon>
        <taxon>eudicotyledons</taxon>
        <taxon>Gunneridae</taxon>
        <taxon>Pentapetalae</taxon>
        <taxon>rosids</taxon>
        <taxon>malvids</taxon>
        <taxon>Brassicales</taxon>
        <taxon>Brassicaceae</taxon>
        <taxon>Brassiceae</taxon>
        <taxon>Brassica</taxon>
    </lineage>
</organism>
<dbReference type="EnsemblPlants" id="Bo5g123770.1">
    <property type="protein sequence ID" value="Bo5g123770.1"/>
    <property type="gene ID" value="Bo5g123770"/>
</dbReference>
<proteinExistence type="predicted"/>
<dbReference type="PANTHER" id="PTHR35046:SF18">
    <property type="entry name" value="RNA-DIRECTED DNA POLYMERASE"/>
    <property type="match status" value="1"/>
</dbReference>
<dbReference type="PANTHER" id="PTHR35046">
    <property type="entry name" value="ZINC KNUCKLE (CCHC-TYPE) FAMILY PROTEIN"/>
    <property type="match status" value="1"/>
</dbReference>
<dbReference type="InterPro" id="IPR021109">
    <property type="entry name" value="Peptidase_aspartic_dom_sf"/>
</dbReference>
<feature type="domain" description="Retrotransposon gag" evidence="2">
    <location>
        <begin position="183"/>
        <end position="264"/>
    </location>
</feature>
<protein>
    <recommendedName>
        <fullName evidence="2">Retrotransposon gag domain-containing protein</fullName>
    </recommendedName>
</protein>
<feature type="region of interest" description="Disordered" evidence="1">
    <location>
        <begin position="82"/>
        <end position="127"/>
    </location>
</feature>
<dbReference type="Gene3D" id="2.40.70.10">
    <property type="entry name" value="Acid Proteases"/>
    <property type="match status" value="1"/>
</dbReference>
<evidence type="ECO:0000256" key="1">
    <source>
        <dbReference type="SAM" id="MobiDB-lite"/>
    </source>
</evidence>
<reference evidence="3 4" key="1">
    <citation type="journal article" date="2014" name="Genome Biol.">
        <title>Transcriptome and methylome profiling reveals relics of genome dominance in the mesopolyploid Brassica oleracea.</title>
        <authorList>
            <person name="Parkin I.A."/>
            <person name="Koh C."/>
            <person name="Tang H."/>
            <person name="Robinson S.J."/>
            <person name="Kagale S."/>
            <person name="Clarke W.E."/>
            <person name="Town C.D."/>
            <person name="Nixon J."/>
            <person name="Krishnakumar V."/>
            <person name="Bidwell S.L."/>
            <person name="Denoeud F."/>
            <person name="Belcram H."/>
            <person name="Links M.G."/>
            <person name="Just J."/>
            <person name="Clarke C."/>
            <person name="Bender T."/>
            <person name="Huebert T."/>
            <person name="Mason A.S."/>
            <person name="Pires J.C."/>
            <person name="Barker G."/>
            <person name="Moore J."/>
            <person name="Walley P.G."/>
            <person name="Manoli S."/>
            <person name="Batley J."/>
            <person name="Edwards D."/>
            <person name="Nelson M.N."/>
            <person name="Wang X."/>
            <person name="Paterson A.H."/>
            <person name="King G."/>
            <person name="Bancroft I."/>
            <person name="Chalhoub B."/>
            <person name="Sharpe A.G."/>
        </authorList>
    </citation>
    <scope>NUCLEOTIDE SEQUENCE</scope>
    <source>
        <strain evidence="3 4">cv. TO1000</strain>
    </source>
</reference>
<dbReference type="Proteomes" id="UP000032141">
    <property type="component" value="Chromosome C5"/>
</dbReference>
<dbReference type="eggNOG" id="KOG0017">
    <property type="taxonomic scope" value="Eukaryota"/>
</dbReference>
<dbReference type="InterPro" id="IPR005162">
    <property type="entry name" value="Retrotrans_gag_dom"/>
</dbReference>
<sequence>MTKKTTDASSSNLTDLRALLAEMHTVFATTIQNTIQTSMQTSIQRLGESLTTRLDTMNTILTRLDPQNQQVVNVQQHPPIQPLQRQHQQQLPPIHHPRPNQQRRQQLNPFGDARDHHEGNTEDEEDELHRRVYRDDLRQRDHLDNRWDNGFRVNIPEFHGGLKGDDLIDWLVAIEKILEFKQLKTTRSRTGKDPIQSWEKLTKHLRQTFLPHNYDRNIYNRLQNLRQGNRSVDEYAEEFASLLTRTEIHDSQIQLVSHFIEGMRSQLQSAMAQYDPSTIGEAHRQAVGNTGSTPEKESGDTGSSTKPPTADDPTLRRSTRPNALCCYSCEEPGHRQTACLHENKRGLIADETHDEQEIYDSQEEEEEETSVVHPTMGDQRHLLVLRRSCLTPRRNDDQWLRTNIFRSSCTINGRVCRFVIDLGSCRNVISDDAVTKLGLLRENHPTPYTLGWLNNSATVRISQRALVSFSIGPYYTDRIY</sequence>
<name>A0A0D3CJI4_BRAOL</name>
<dbReference type="AlphaFoldDB" id="A0A0D3CJI4"/>
<dbReference type="Pfam" id="PF03732">
    <property type="entry name" value="Retrotrans_gag"/>
    <property type="match status" value="1"/>
</dbReference>